<protein>
    <recommendedName>
        <fullName evidence="4">DUF5668 domain-containing protein</fullName>
    </recommendedName>
</protein>
<evidence type="ECO:0008006" key="4">
    <source>
        <dbReference type="Google" id="ProtNLM"/>
    </source>
</evidence>
<comment type="caution">
    <text evidence="2">The sequence shown here is derived from an EMBL/GenBank/DDBJ whole genome shotgun (WGS) entry which is preliminary data.</text>
</comment>
<accession>A0A417Z012</accession>
<feature type="transmembrane region" description="Helical" evidence="1">
    <location>
        <begin position="69"/>
        <end position="88"/>
    </location>
</feature>
<keyword evidence="1" id="KW-0812">Transmembrane</keyword>
<reference evidence="2 3" key="1">
    <citation type="journal article" date="2017" name="Int. J. Syst. Evol. Microbiol.">
        <title>Bacillus notoginsengisoli sp. nov., a novel bacterium isolated from the rhizosphere of Panax notoginseng.</title>
        <authorList>
            <person name="Zhang M.Y."/>
            <person name="Cheng J."/>
            <person name="Cai Y."/>
            <person name="Zhang T.Y."/>
            <person name="Wu Y.Y."/>
            <person name="Manikprabhu D."/>
            <person name="Li W.J."/>
            <person name="Zhang Y.X."/>
        </authorList>
    </citation>
    <scope>NUCLEOTIDE SEQUENCE [LARGE SCALE GENOMIC DNA]</scope>
    <source>
        <strain evidence="2 3">JCM 30743</strain>
    </source>
</reference>
<keyword evidence="3" id="KW-1185">Reference proteome</keyword>
<keyword evidence="1" id="KW-1133">Transmembrane helix</keyword>
<feature type="transmembrane region" description="Helical" evidence="1">
    <location>
        <begin position="37"/>
        <end position="57"/>
    </location>
</feature>
<dbReference type="EMBL" id="QWEG01000001">
    <property type="protein sequence ID" value="RHW43509.1"/>
    <property type="molecule type" value="Genomic_DNA"/>
</dbReference>
<name>A0A417Z012_9BACI</name>
<evidence type="ECO:0000313" key="3">
    <source>
        <dbReference type="Proteomes" id="UP000284416"/>
    </source>
</evidence>
<gene>
    <name evidence="2" type="ORF">D1B31_02295</name>
</gene>
<evidence type="ECO:0000256" key="1">
    <source>
        <dbReference type="SAM" id="Phobius"/>
    </source>
</evidence>
<dbReference type="AlphaFoldDB" id="A0A417Z012"/>
<evidence type="ECO:0000313" key="2">
    <source>
        <dbReference type="EMBL" id="RHW43509.1"/>
    </source>
</evidence>
<sequence length="307" mass="33551">MRTWRVGTFTMGAALLFLGVLLLISQFADYSLYTVMLSWWPALLIILGIEILLFLFVQKKENAFLKYDLLSIFIVGLLGTAGIGFAILSSTGVMGKVEAAMNKEERSFELPEYSSSMDSNIKRIVVNTAGYPLTIETSASKEVSIFGTYRTQTSTGEKLLESASDYVTAIEKGDTLYLNMKRLPSGAWPFDSYSTLEAALLVPDDANLDVAGVDSELSLKPRVLLGNWTVDRASEVSLHLDSRSDIKVTATNIQNLAGKDELWSVGDSETKGSDEDGTVRNAVYQTGEGKHSIAISNAFRVNLEGGR</sequence>
<dbReference type="OrthoDB" id="1707123at2"/>
<dbReference type="RefSeq" id="WP_118919116.1">
    <property type="nucleotide sequence ID" value="NZ_QWEG01000001.1"/>
</dbReference>
<dbReference type="Proteomes" id="UP000284416">
    <property type="component" value="Unassembled WGS sequence"/>
</dbReference>
<keyword evidence="1" id="KW-0472">Membrane</keyword>
<proteinExistence type="predicted"/>
<organism evidence="2 3">
    <name type="scientific">Neobacillus notoginsengisoli</name>
    <dbReference type="NCBI Taxonomy" id="1578198"/>
    <lineage>
        <taxon>Bacteria</taxon>
        <taxon>Bacillati</taxon>
        <taxon>Bacillota</taxon>
        <taxon>Bacilli</taxon>
        <taxon>Bacillales</taxon>
        <taxon>Bacillaceae</taxon>
        <taxon>Neobacillus</taxon>
    </lineage>
</organism>